<sequence length="380" mass="41580">MSDEKKNDFAVEMGEKGSNGNFEARDRPVSAAPAPQAAMSGSTMSVLAYCGSSILMTTTNKYVLTGTFNLNFFLLCIQSVVCIIAIQSLKVFGFAQFRDFNTEEARKWFPITLLLIGMIYTSSKALQFLSIPVYTIFKNLTIILIAYGEVLWFGGTVTGMALLSFGLMVLSSVIAAWADIQHALTSYGGSSAGKDAVSTLNAGYMWMLFNCFCTATYVLTMRKRIKLTNFKDFDTMFYNNLLSIPVLILCSIFTENWSRANIDVNFPPEQRSWTVFIMLISGLSTVFISYSSAWCVRVTSSTTYSMVGALNKLPIAISGLVFFDAPVTLASVSAIFVGFVSGLVYALAKVWQGQQKDAQKSSVLPTTSASAQSVRDGHKS</sequence>
<organism evidence="9 10">
    <name type="scientific">Peltaster fructicola</name>
    <dbReference type="NCBI Taxonomy" id="286661"/>
    <lineage>
        <taxon>Eukaryota</taxon>
        <taxon>Fungi</taxon>
        <taxon>Dikarya</taxon>
        <taxon>Ascomycota</taxon>
        <taxon>Pezizomycotina</taxon>
        <taxon>Dothideomycetes</taxon>
        <taxon>Dothideomycetes incertae sedis</taxon>
        <taxon>Peltaster</taxon>
    </lineage>
</organism>
<keyword evidence="5 7" id="KW-1133">Transmembrane helix</keyword>
<keyword evidence="7" id="KW-0968">Cytoplasmic vesicle</keyword>
<comment type="subcellular location">
    <subcellularLocation>
        <location evidence="7">Golgi apparatus membrane</location>
        <topology evidence="7">Multi-pass membrane protein</topology>
    </subcellularLocation>
    <subcellularLocation>
        <location evidence="7">Cytoplasmic vesicle membrane</location>
        <topology evidence="7">Multi-pass membrane protein</topology>
    </subcellularLocation>
    <subcellularLocation>
        <location evidence="7">Endoplasmic reticulum membrane</location>
        <topology evidence="7">Multi-pass membrane protein</topology>
    </subcellularLocation>
</comment>
<protein>
    <recommendedName>
        <fullName evidence="7">GDP-mannose transporter</fullName>
        <shortName evidence="7">GMT</shortName>
    </recommendedName>
</protein>
<accession>A0A6H0XWX2</accession>
<reference evidence="9 10" key="1">
    <citation type="journal article" date="2016" name="Sci. Rep.">
        <title>Peltaster fructicola genome reveals evolution from an invasive phytopathogen to an ectophytic parasite.</title>
        <authorList>
            <person name="Xu C."/>
            <person name="Chen H."/>
            <person name="Gleason M.L."/>
            <person name="Xu J.R."/>
            <person name="Liu H."/>
            <person name="Zhang R."/>
            <person name="Sun G."/>
        </authorList>
    </citation>
    <scope>NUCLEOTIDE SEQUENCE [LARGE SCALE GENOMIC DNA]</scope>
    <source>
        <strain evidence="9 10">LNHT1506</strain>
    </source>
</reference>
<feature type="transmembrane region" description="Helical" evidence="7">
    <location>
        <begin position="233"/>
        <end position="254"/>
    </location>
</feature>
<evidence type="ECO:0000313" key="9">
    <source>
        <dbReference type="EMBL" id="QIW99160.1"/>
    </source>
</evidence>
<keyword evidence="10" id="KW-1185">Reference proteome</keyword>
<name>A0A6H0XWX2_9PEZI</name>
<feature type="transmembrane region" description="Helical" evidence="7">
    <location>
        <begin position="203"/>
        <end position="221"/>
    </location>
</feature>
<comment type="subunit">
    <text evidence="3 7">Homooligomer.</text>
</comment>
<evidence type="ECO:0000256" key="3">
    <source>
        <dbReference type="ARBA" id="ARBA00011182"/>
    </source>
</evidence>
<dbReference type="InterPro" id="IPR000620">
    <property type="entry name" value="EamA_dom"/>
</dbReference>
<feature type="transmembrane region" description="Helical" evidence="7">
    <location>
        <begin position="150"/>
        <end position="178"/>
    </location>
</feature>
<dbReference type="GO" id="GO:0000139">
    <property type="term" value="C:Golgi membrane"/>
    <property type="evidence" value="ECO:0007669"/>
    <property type="project" value="UniProtKB-SubCell"/>
</dbReference>
<comment type="similarity">
    <text evidence="2 7">Belongs to the TPT transporter family. SLC35D subfamily.</text>
</comment>
<evidence type="ECO:0000256" key="4">
    <source>
        <dbReference type="ARBA" id="ARBA00022692"/>
    </source>
</evidence>
<dbReference type="AlphaFoldDB" id="A0A6H0XWX2"/>
<dbReference type="GO" id="GO:0030659">
    <property type="term" value="C:cytoplasmic vesicle membrane"/>
    <property type="evidence" value="ECO:0007669"/>
    <property type="project" value="UniProtKB-SubCell"/>
</dbReference>
<dbReference type="SUPFAM" id="SSF103481">
    <property type="entry name" value="Multidrug resistance efflux transporter EmrE"/>
    <property type="match status" value="1"/>
</dbReference>
<keyword evidence="6 7" id="KW-0472">Membrane</keyword>
<evidence type="ECO:0000256" key="7">
    <source>
        <dbReference type="RuleBase" id="RU367097"/>
    </source>
</evidence>
<feature type="transmembrane region" description="Helical" evidence="7">
    <location>
        <begin position="68"/>
        <end position="88"/>
    </location>
</feature>
<evidence type="ECO:0000259" key="8">
    <source>
        <dbReference type="Pfam" id="PF00892"/>
    </source>
</evidence>
<feature type="transmembrane region" description="Helical" evidence="7">
    <location>
        <begin position="274"/>
        <end position="296"/>
    </location>
</feature>
<dbReference type="Proteomes" id="UP000503462">
    <property type="component" value="Chromosome 3"/>
</dbReference>
<feature type="domain" description="EamA" evidence="8">
    <location>
        <begin position="202"/>
        <end position="341"/>
    </location>
</feature>
<keyword evidence="7" id="KW-0256">Endoplasmic reticulum</keyword>
<feature type="transmembrane region" description="Helical" evidence="7">
    <location>
        <begin position="303"/>
        <end position="323"/>
    </location>
</feature>
<dbReference type="NCBIfam" id="TIGR00803">
    <property type="entry name" value="nst"/>
    <property type="match status" value="1"/>
</dbReference>
<dbReference type="InterPro" id="IPR050186">
    <property type="entry name" value="TPT_transporter"/>
</dbReference>
<dbReference type="GO" id="GO:0005789">
    <property type="term" value="C:endoplasmic reticulum membrane"/>
    <property type="evidence" value="ECO:0007669"/>
    <property type="project" value="UniProtKB-SubCell"/>
</dbReference>
<keyword evidence="7" id="KW-0762">Sugar transport</keyword>
<evidence type="ECO:0000256" key="6">
    <source>
        <dbReference type="ARBA" id="ARBA00023136"/>
    </source>
</evidence>
<dbReference type="Pfam" id="PF00892">
    <property type="entry name" value="EamA"/>
    <property type="match status" value="1"/>
</dbReference>
<keyword evidence="7" id="KW-0333">Golgi apparatus</keyword>
<proteinExistence type="inferred from homology"/>
<feature type="transmembrane region" description="Helical" evidence="7">
    <location>
        <begin position="108"/>
        <end position="129"/>
    </location>
</feature>
<evidence type="ECO:0000313" key="10">
    <source>
        <dbReference type="Proteomes" id="UP000503462"/>
    </source>
</evidence>
<keyword evidence="7" id="KW-0813">Transport</keyword>
<gene>
    <name evidence="9" type="ORF">AMS68_004678</name>
</gene>
<evidence type="ECO:0000256" key="2">
    <source>
        <dbReference type="ARBA" id="ARBA00010425"/>
    </source>
</evidence>
<feature type="transmembrane region" description="Helical" evidence="7">
    <location>
        <begin position="329"/>
        <end position="348"/>
    </location>
</feature>
<evidence type="ECO:0000256" key="5">
    <source>
        <dbReference type="ARBA" id="ARBA00022989"/>
    </source>
</evidence>
<dbReference type="EMBL" id="CP051141">
    <property type="protein sequence ID" value="QIW99160.1"/>
    <property type="molecule type" value="Genomic_DNA"/>
</dbReference>
<dbReference type="OrthoDB" id="417037at2759"/>
<dbReference type="PANTHER" id="PTHR11132">
    <property type="entry name" value="SOLUTE CARRIER FAMILY 35"/>
    <property type="match status" value="1"/>
</dbReference>
<evidence type="ECO:0000256" key="1">
    <source>
        <dbReference type="ARBA" id="ARBA00003420"/>
    </source>
</evidence>
<dbReference type="InterPro" id="IPR037185">
    <property type="entry name" value="EmrE-like"/>
</dbReference>
<keyword evidence="4 7" id="KW-0812">Transmembrane</keyword>
<comment type="function">
    <text evidence="1 7">Involved in the import of GDP-mannose from the cytoplasm into the Golgi lumen.</text>
</comment>